<keyword evidence="4" id="KW-1185">Reference proteome</keyword>
<dbReference type="RefSeq" id="XP_022393380.1">
    <property type="nucleotide sequence ID" value="XM_022528943.1"/>
</dbReference>
<evidence type="ECO:0000313" key="3">
    <source>
        <dbReference type="EMBL" id="OGM49663.1"/>
    </source>
</evidence>
<organism evidence="3 4">
    <name type="scientific">Aspergillus bombycis</name>
    <dbReference type="NCBI Taxonomy" id="109264"/>
    <lineage>
        <taxon>Eukaryota</taxon>
        <taxon>Fungi</taxon>
        <taxon>Dikarya</taxon>
        <taxon>Ascomycota</taxon>
        <taxon>Pezizomycotina</taxon>
        <taxon>Eurotiomycetes</taxon>
        <taxon>Eurotiomycetidae</taxon>
        <taxon>Eurotiales</taxon>
        <taxon>Aspergillaceae</taxon>
        <taxon>Aspergillus</taxon>
    </lineage>
</organism>
<feature type="signal peptide" evidence="2">
    <location>
        <begin position="1"/>
        <end position="17"/>
    </location>
</feature>
<reference evidence="3 4" key="1">
    <citation type="journal article" date="2016" name="Genome Biol. Evol.">
        <title>Draft genome sequence of an aflatoxigenic Aspergillus species, A. bombycis.</title>
        <authorList>
            <person name="Moore G.G."/>
            <person name="Mack B.M."/>
            <person name="Beltz S.B."/>
            <person name="Gilbert M.K."/>
        </authorList>
    </citation>
    <scope>NUCLEOTIDE SEQUENCE [LARGE SCALE GENOMIC DNA]</scope>
    <source>
        <strain evidence="4">NRRL 26010</strain>
    </source>
</reference>
<evidence type="ECO:0000256" key="2">
    <source>
        <dbReference type="SAM" id="SignalP"/>
    </source>
</evidence>
<name>A0A1F8AD61_9EURO</name>
<evidence type="ECO:0000256" key="1">
    <source>
        <dbReference type="SAM" id="MobiDB-lite"/>
    </source>
</evidence>
<dbReference type="STRING" id="109264.A0A1F8AD61"/>
<dbReference type="AlphaFoldDB" id="A0A1F8AD61"/>
<accession>A0A1F8AD61</accession>
<evidence type="ECO:0000313" key="4">
    <source>
        <dbReference type="Proteomes" id="UP000179179"/>
    </source>
</evidence>
<dbReference type="Proteomes" id="UP000179179">
    <property type="component" value="Unassembled WGS sequence"/>
</dbReference>
<dbReference type="Gene3D" id="2.60.20.10">
    <property type="entry name" value="Crystallins"/>
    <property type="match status" value="1"/>
</dbReference>
<feature type="chain" id="PRO_5009534756" evidence="2">
    <location>
        <begin position="18"/>
        <end position="103"/>
    </location>
</feature>
<feature type="region of interest" description="Disordered" evidence="1">
    <location>
        <begin position="80"/>
        <end position="103"/>
    </location>
</feature>
<dbReference type="GeneID" id="34445203"/>
<keyword evidence="2" id="KW-0732">Signal</keyword>
<sequence>MQFTRLLSAAFASAVAAQSSIAIIYLDPGFAGPSQQISSIEECDAIDPNTMPPEVGSIQVASGIECTIYFDPQCQDENQHFTSTQSNIAGPPDAQSVLCQQPN</sequence>
<dbReference type="OrthoDB" id="4498277at2759"/>
<dbReference type="EMBL" id="LYCR01000007">
    <property type="protein sequence ID" value="OGM49663.1"/>
    <property type="molecule type" value="Genomic_DNA"/>
</dbReference>
<comment type="caution">
    <text evidence="3">The sequence shown here is derived from an EMBL/GenBank/DDBJ whole genome shotgun (WGS) entry which is preliminary data.</text>
</comment>
<protein>
    <submittedName>
        <fullName evidence="3">Uncharacterized protein</fullName>
    </submittedName>
</protein>
<gene>
    <name evidence="3" type="ORF">ABOM_001813</name>
</gene>
<proteinExistence type="predicted"/>